<name>A0A9W4SAI9_9GLOM</name>
<dbReference type="Proteomes" id="UP001153678">
    <property type="component" value="Unassembled WGS sequence"/>
</dbReference>
<evidence type="ECO:0000313" key="1">
    <source>
        <dbReference type="EMBL" id="CAI2161985.1"/>
    </source>
</evidence>
<dbReference type="PANTHER" id="PTHR43628:SF1">
    <property type="entry name" value="CHITIN SYNTHASE REGULATORY FACTOR 2-RELATED"/>
    <property type="match status" value="1"/>
</dbReference>
<dbReference type="SMART" id="SM00671">
    <property type="entry name" value="SEL1"/>
    <property type="match status" value="4"/>
</dbReference>
<dbReference type="Pfam" id="PF08238">
    <property type="entry name" value="Sel1"/>
    <property type="match status" value="4"/>
</dbReference>
<dbReference type="Gene3D" id="1.25.40.10">
    <property type="entry name" value="Tetratricopeptide repeat domain"/>
    <property type="match status" value="1"/>
</dbReference>
<dbReference type="OrthoDB" id="2384430at2759"/>
<dbReference type="InterPro" id="IPR006597">
    <property type="entry name" value="Sel1-like"/>
</dbReference>
<sequence length="270" mass="31157">MSWCLRREQHDVGLIYEISLGLREKVVSNTPTDYAKLFTKPDNRPNMNQVVAELKAMYASASVISESTQIDNYKLNLPLPNERRVNVKTSTLSISYLLQDSSQNNYMIVNQNDSNSIFLIGYLYYYGIGVFESKERAFNLFINVSERNYTLAKLYVGMCYEFGNGVRKNERLAFKYYEEMANEDYAVGQLRCCYNNGIGTVIDKHTAFELYKKAANLGNKIAQFNLALMYQHGEGVDKDIRKTIYWYKKSAEQGVQMAQQNLDQVEMQLI</sequence>
<reference evidence="1" key="1">
    <citation type="submission" date="2022-08" db="EMBL/GenBank/DDBJ databases">
        <authorList>
            <person name="Kallberg Y."/>
            <person name="Tangrot J."/>
            <person name="Rosling A."/>
        </authorList>
    </citation>
    <scope>NUCLEOTIDE SEQUENCE</scope>
    <source>
        <strain evidence="1">Wild A</strain>
    </source>
</reference>
<keyword evidence="2" id="KW-1185">Reference proteome</keyword>
<dbReference type="InterPro" id="IPR052945">
    <property type="entry name" value="Mitotic_Regulator"/>
</dbReference>
<dbReference type="InterPro" id="IPR011990">
    <property type="entry name" value="TPR-like_helical_dom_sf"/>
</dbReference>
<dbReference type="PANTHER" id="PTHR43628">
    <property type="entry name" value="ACTIVATOR OF C KINASE PROTEIN 1-RELATED"/>
    <property type="match status" value="1"/>
</dbReference>
<proteinExistence type="predicted"/>
<evidence type="ECO:0000313" key="2">
    <source>
        <dbReference type="Proteomes" id="UP001153678"/>
    </source>
</evidence>
<comment type="caution">
    <text evidence="1">The sequence shown here is derived from an EMBL/GenBank/DDBJ whole genome shotgun (WGS) entry which is preliminary data.</text>
</comment>
<dbReference type="AlphaFoldDB" id="A0A9W4SAI9"/>
<dbReference type="SUPFAM" id="SSF81901">
    <property type="entry name" value="HCP-like"/>
    <property type="match status" value="1"/>
</dbReference>
<protein>
    <submittedName>
        <fullName evidence="1">13659_t:CDS:1</fullName>
    </submittedName>
</protein>
<accession>A0A9W4SAI9</accession>
<organism evidence="1 2">
    <name type="scientific">Funneliformis geosporum</name>
    <dbReference type="NCBI Taxonomy" id="1117311"/>
    <lineage>
        <taxon>Eukaryota</taxon>
        <taxon>Fungi</taxon>
        <taxon>Fungi incertae sedis</taxon>
        <taxon>Mucoromycota</taxon>
        <taxon>Glomeromycotina</taxon>
        <taxon>Glomeromycetes</taxon>
        <taxon>Glomerales</taxon>
        <taxon>Glomeraceae</taxon>
        <taxon>Funneliformis</taxon>
    </lineage>
</organism>
<dbReference type="EMBL" id="CAMKVN010000021">
    <property type="protein sequence ID" value="CAI2161985.1"/>
    <property type="molecule type" value="Genomic_DNA"/>
</dbReference>
<gene>
    <name evidence="1" type="ORF">FWILDA_LOCUS331</name>
</gene>